<protein>
    <submittedName>
        <fullName evidence="7">Oligopeptide/dipeptide ABC transporter ATP-binding protein</fullName>
    </submittedName>
</protein>
<organism evidence="7 8">
    <name type="scientific">Oceaniovalibus guishaninsula JLT2003</name>
    <dbReference type="NCBI Taxonomy" id="1231392"/>
    <lineage>
        <taxon>Bacteria</taxon>
        <taxon>Pseudomonadati</taxon>
        <taxon>Pseudomonadota</taxon>
        <taxon>Alphaproteobacteria</taxon>
        <taxon>Rhodobacterales</taxon>
        <taxon>Roseobacteraceae</taxon>
        <taxon>Oceaniovalibus</taxon>
    </lineage>
</organism>
<dbReference type="OrthoDB" id="9802264at2"/>
<comment type="caution">
    <text evidence="7">The sequence shown here is derived from an EMBL/GenBank/DDBJ whole genome shotgun (WGS) entry which is preliminary data.</text>
</comment>
<dbReference type="SUPFAM" id="SSF52540">
    <property type="entry name" value="P-loop containing nucleoside triphosphate hydrolases"/>
    <property type="match status" value="1"/>
</dbReference>
<dbReference type="Proteomes" id="UP000006765">
    <property type="component" value="Unassembled WGS sequence"/>
</dbReference>
<comment type="similarity">
    <text evidence="1">Belongs to the ABC transporter superfamily.</text>
</comment>
<dbReference type="RefSeq" id="WP_007426545.1">
    <property type="nucleotide sequence ID" value="NZ_AMGO01000021.1"/>
</dbReference>
<dbReference type="InterPro" id="IPR003439">
    <property type="entry name" value="ABC_transporter-like_ATP-bd"/>
</dbReference>
<keyword evidence="4 7" id="KW-0067">ATP-binding</keyword>
<feature type="compositionally biased region" description="Basic and acidic residues" evidence="5">
    <location>
        <begin position="271"/>
        <end position="281"/>
    </location>
</feature>
<keyword evidence="8" id="KW-1185">Reference proteome</keyword>
<dbReference type="EMBL" id="AMGO01000021">
    <property type="protein sequence ID" value="EKE44555.1"/>
    <property type="molecule type" value="Genomic_DNA"/>
</dbReference>
<dbReference type="Gene3D" id="3.40.50.300">
    <property type="entry name" value="P-loop containing nucleotide triphosphate hydrolases"/>
    <property type="match status" value="1"/>
</dbReference>
<evidence type="ECO:0000313" key="8">
    <source>
        <dbReference type="Proteomes" id="UP000006765"/>
    </source>
</evidence>
<evidence type="ECO:0000313" key="7">
    <source>
        <dbReference type="EMBL" id="EKE44555.1"/>
    </source>
</evidence>
<keyword evidence="2" id="KW-0813">Transport</keyword>
<keyword evidence="3" id="KW-0547">Nucleotide-binding</keyword>
<dbReference type="InterPro" id="IPR003593">
    <property type="entry name" value="AAA+_ATPase"/>
</dbReference>
<proteinExistence type="inferred from homology"/>
<evidence type="ECO:0000256" key="4">
    <source>
        <dbReference type="ARBA" id="ARBA00022840"/>
    </source>
</evidence>
<dbReference type="Pfam" id="PF00005">
    <property type="entry name" value="ABC_tran"/>
    <property type="match status" value="1"/>
</dbReference>
<dbReference type="PANTHER" id="PTHR43776">
    <property type="entry name" value="TRANSPORT ATP-BINDING PROTEIN"/>
    <property type="match status" value="1"/>
</dbReference>
<reference evidence="7 8" key="1">
    <citation type="journal article" date="2012" name="J. Bacteriol.">
        <title>Draft Genome Sequence of Oceaniovalibus guishaninsula JLT2003T.</title>
        <authorList>
            <person name="Tang K."/>
            <person name="Liu K."/>
            <person name="Jiao N."/>
        </authorList>
    </citation>
    <scope>NUCLEOTIDE SEQUENCE [LARGE SCALE GENOMIC DNA]</scope>
    <source>
        <strain evidence="7 8">JLT2003</strain>
    </source>
</reference>
<dbReference type="SMART" id="SM00382">
    <property type="entry name" value="AAA"/>
    <property type="match status" value="1"/>
</dbReference>
<evidence type="ECO:0000256" key="1">
    <source>
        <dbReference type="ARBA" id="ARBA00005417"/>
    </source>
</evidence>
<feature type="domain" description="ABC transporter" evidence="6">
    <location>
        <begin position="5"/>
        <end position="249"/>
    </location>
</feature>
<feature type="region of interest" description="Disordered" evidence="5">
    <location>
        <begin position="260"/>
        <end position="281"/>
    </location>
</feature>
<dbReference type="GO" id="GO:0005524">
    <property type="term" value="F:ATP binding"/>
    <property type="evidence" value="ECO:0007669"/>
    <property type="project" value="UniProtKB-KW"/>
</dbReference>
<dbReference type="InterPro" id="IPR017871">
    <property type="entry name" value="ABC_transporter-like_CS"/>
</dbReference>
<evidence type="ECO:0000256" key="5">
    <source>
        <dbReference type="SAM" id="MobiDB-lite"/>
    </source>
</evidence>
<dbReference type="PANTHER" id="PTHR43776:SF7">
    <property type="entry name" value="D,D-DIPEPTIDE TRANSPORT ATP-BINDING PROTEIN DDPF-RELATED"/>
    <property type="match status" value="1"/>
</dbReference>
<dbReference type="PROSITE" id="PS00211">
    <property type="entry name" value="ABC_TRANSPORTER_1"/>
    <property type="match status" value="1"/>
</dbReference>
<dbReference type="InterPro" id="IPR027417">
    <property type="entry name" value="P-loop_NTPase"/>
</dbReference>
<evidence type="ECO:0000256" key="2">
    <source>
        <dbReference type="ARBA" id="ARBA00022448"/>
    </source>
</evidence>
<dbReference type="PROSITE" id="PS50893">
    <property type="entry name" value="ABC_TRANSPORTER_2"/>
    <property type="match status" value="1"/>
</dbReference>
<dbReference type="GO" id="GO:0055085">
    <property type="term" value="P:transmembrane transport"/>
    <property type="evidence" value="ECO:0007669"/>
    <property type="project" value="UniProtKB-ARBA"/>
</dbReference>
<name>K2I6E5_9RHOB</name>
<dbReference type="AlphaFoldDB" id="K2I6E5"/>
<evidence type="ECO:0000256" key="3">
    <source>
        <dbReference type="ARBA" id="ARBA00022741"/>
    </source>
</evidence>
<accession>K2I6E5</accession>
<sequence length="281" mass="30664">MPDLLAVRNLSRHFTAGGHTIRALDDVSLTLAPGRILGVVGESGSGKSTLARIVMALDRPTHGEVAIAGRNLFALSLRDLRKARRGFQMVFQDPYGSLDPRQRVGRIVAEPLHLLPDAPRGSERRDLIREALRDVGLSPDDIDRYPHQFSGGQRQRIAIARAILTRPRLLVADEATSALDLTVQKKILELILKLRDDHGIAVLFITHDIGVVDEICDEVAVMQDGRLVETGPVRQVLDAPATAYTKRLIAAEPTLAVIGRGARQPASPDAPPHDPPHTVRP</sequence>
<dbReference type="CDD" id="cd03257">
    <property type="entry name" value="ABC_NikE_OppD_transporters"/>
    <property type="match status" value="1"/>
</dbReference>
<dbReference type="eggNOG" id="COG4608">
    <property type="taxonomic scope" value="Bacteria"/>
</dbReference>
<evidence type="ECO:0000259" key="6">
    <source>
        <dbReference type="PROSITE" id="PS50893"/>
    </source>
</evidence>
<dbReference type="GO" id="GO:0016887">
    <property type="term" value="F:ATP hydrolysis activity"/>
    <property type="evidence" value="ECO:0007669"/>
    <property type="project" value="InterPro"/>
</dbReference>
<dbReference type="STRING" id="1231392.OCGS_1393"/>
<dbReference type="InterPro" id="IPR050319">
    <property type="entry name" value="ABC_transp_ATP-bind"/>
</dbReference>
<gene>
    <name evidence="7" type="ORF">OCGS_1393</name>
</gene>